<evidence type="ECO:0000313" key="3">
    <source>
        <dbReference type="Proteomes" id="UP000320653"/>
    </source>
</evidence>
<sequence>MEEMFRPKLPLTRPSDPLRSAHPLPARGARGNGERAAHPFSPSERGEGGGSRMRGYYNLGGTF</sequence>
<dbReference type="EMBL" id="VIWP01000003">
    <property type="protein sequence ID" value="TWF54678.1"/>
    <property type="molecule type" value="Genomic_DNA"/>
</dbReference>
<evidence type="ECO:0000313" key="2">
    <source>
        <dbReference type="EMBL" id="TWF54678.1"/>
    </source>
</evidence>
<feature type="region of interest" description="Disordered" evidence="1">
    <location>
        <begin position="1"/>
        <end position="63"/>
    </location>
</feature>
<protein>
    <submittedName>
        <fullName evidence="2">Uncharacterized protein</fullName>
    </submittedName>
</protein>
<proteinExistence type="predicted"/>
<dbReference type="Proteomes" id="UP000320653">
    <property type="component" value="Unassembled WGS sequence"/>
</dbReference>
<gene>
    <name evidence="2" type="ORF">FHW37_103548</name>
</gene>
<comment type="caution">
    <text evidence="2">The sequence shown here is derived from an EMBL/GenBank/DDBJ whole genome shotgun (WGS) entry which is preliminary data.</text>
</comment>
<name>A0A561QWE4_9HYPH</name>
<organism evidence="2 3">
    <name type="scientific">Neorhizobium alkalisoli</name>
    <dbReference type="NCBI Taxonomy" id="528178"/>
    <lineage>
        <taxon>Bacteria</taxon>
        <taxon>Pseudomonadati</taxon>
        <taxon>Pseudomonadota</taxon>
        <taxon>Alphaproteobacteria</taxon>
        <taxon>Hyphomicrobiales</taxon>
        <taxon>Rhizobiaceae</taxon>
        <taxon>Rhizobium/Agrobacterium group</taxon>
        <taxon>Neorhizobium</taxon>
    </lineage>
</organism>
<reference evidence="2 3" key="1">
    <citation type="submission" date="2019-06" db="EMBL/GenBank/DDBJ databases">
        <title>Sorghum-associated microbial communities from plants grown in Nebraska, USA.</title>
        <authorList>
            <person name="Schachtman D."/>
        </authorList>
    </citation>
    <scope>NUCLEOTIDE SEQUENCE [LARGE SCALE GENOMIC DNA]</scope>
    <source>
        <strain evidence="2 3">1225</strain>
    </source>
</reference>
<accession>A0A561QWE4</accession>
<keyword evidence="3" id="KW-1185">Reference proteome</keyword>
<dbReference type="AlphaFoldDB" id="A0A561QWE4"/>
<evidence type="ECO:0000256" key="1">
    <source>
        <dbReference type="SAM" id="MobiDB-lite"/>
    </source>
</evidence>